<evidence type="ECO:0000259" key="14">
    <source>
        <dbReference type="PROSITE" id="PS50980"/>
    </source>
</evidence>
<keyword evidence="11 13" id="KW-0275">Fatty acid biosynthesis</keyword>
<evidence type="ECO:0000256" key="8">
    <source>
        <dbReference type="ARBA" id="ARBA00022833"/>
    </source>
</evidence>
<keyword evidence="3 13" id="KW-0808">Transferase</keyword>
<comment type="similarity">
    <text evidence="13">Belongs to the AccD/PCCB family.</text>
</comment>
<comment type="pathway">
    <text evidence="13">Lipid metabolism; malonyl-CoA biosynthesis; malonyl-CoA from acetyl-CoA: step 1/1.</text>
</comment>
<comment type="cofactor">
    <cofactor evidence="13">
        <name>Zn(2+)</name>
        <dbReference type="ChEBI" id="CHEBI:29105"/>
    </cofactor>
    <text evidence="13">Binds 1 zinc ion per subunit.</text>
</comment>
<comment type="function">
    <text evidence="12 13">Component of the acetyl coenzyme A carboxylase (ACC) complex. Biotin carboxylase (BC) catalyzes the carboxylation of biotin on its carrier protein (BCCP) and then the CO(2) group is transferred by the transcarboxylase to acetyl-CoA to form malonyl-CoA.</text>
</comment>
<accession>A0A326TR55</accession>
<dbReference type="AlphaFoldDB" id="A0A326TR55"/>
<evidence type="ECO:0000256" key="13">
    <source>
        <dbReference type="HAMAP-Rule" id="MF_01395"/>
    </source>
</evidence>
<evidence type="ECO:0000256" key="3">
    <source>
        <dbReference type="ARBA" id="ARBA00022679"/>
    </source>
</evidence>
<dbReference type="InterPro" id="IPR000438">
    <property type="entry name" value="Acetyl_CoA_COase_Trfase_b_su"/>
</dbReference>
<keyword evidence="10 13" id="KW-0443">Lipid metabolism</keyword>
<feature type="binding site" evidence="13">
    <location>
        <position position="25"/>
    </location>
    <ligand>
        <name>Zn(2+)</name>
        <dbReference type="ChEBI" id="CHEBI:29105"/>
    </ligand>
</feature>
<dbReference type="HAMAP" id="MF_01395">
    <property type="entry name" value="AcetylCoA_CT_beta"/>
    <property type="match status" value="1"/>
</dbReference>
<keyword evidence="2 13" id="KW-0444">Lipid biosynthesis</keyword>
<evidence type="ECO:0000256" key="2">
    <source>
        <dbReference type="ARBA" id="ARBA00022516"/>
    </source>
</evidence>
<evidence type="ECO:0000256" key="4">
    <source>
        <dbReference type="ARBA" id="ARBA00022723"/>
    </source>
</evidence>
<evidence type="ECO:0000256" key="5">
    <source>
        <dbReference type="ARBA" id="ARBA00022741"/>
    </source>
</evidence>
<dbReference type="InterPro" id="IPR034733">
    <property type="entry name" value="AcCoA_carboxyl_beta"/>
</dbReference>
<comment type="catalytic activity">
    <reaction evidence="13">
        <text>N(6)-carboxybiotinyl-L-lysyl-[protein] + acetyl-CoA = N(6)-biotinyl-L-lysyl-[protein] + malonyl-CoA</text>
        <dbReference type="Rhea" id="RHEA:54728"/>
        <dbReference type="Rhea" id="RHEA-COMP:10505"/>
        <dbReference type="Rhea" id="RHEA-COMP:10506"/>
        <dbReference type="ChEBI" id="CHEBI:57288"/>
        <dbReference type="ChEBI" id="CHEBI:57384"/>
        <dbReference type="ChEBI" id="CHEBI:83144"/>
        <dbReference type="ChEBI" id="CHEBI:83145"/>
        <dbReference type="EC" id="2.1.3.15"/>
    </reaction>
</comment>
<evidence type="ECO:0000256" key="10">
    <source>
        <dbReference type="ARBA" id="ARBA00023098"/>
    </source>
</evidence>
<dbReference type="InterPro" id="IPR011762">
    <property type="entry name" value="COA_CT_N"/>
</dbReference>
<dbReference type="NCBIfam" id="TIGR00515">
    <property type="entry name" value="accD"/>
    <property type="match status" value="1"/>
</dbReference>
<keyword evidence="8 13" id="KW-0862">Zinc</keyword>
<dbReference type="RefSeq" id="WP_111326607.1">
    <property type="nucleotide sequence ID" value="NZ_BIFX01000003.1"/>
</dbReference>
<keyword evidence="7 13" id="KW-0276">Fatty acid metabolism</keyword>
<feature type="domain" description="CoA carboxyltransferase N-terminal" evidence="14">
    <location>
        <begin position="18"/>
        <end position="288"/>
    </location>
</feature>
<dbReference type="Proteomes" id="UP000248806">
    <property type="component" value="Unassembled WGS sequence"/>
</dbReference>
<dbReference type="PANTHER" id="PTHR42995">
    <property type="entry name" value="ACETYL-COENZYME A CARBOXYLASE CARBOXYL TRANSFERASE SUBUNIT BETA, CHLOROPLASTIC"/>
    <property type="match status" value="1"/>
</dbReference>
<dbReference type="PANTHER" id="PTHR42995:SF5">
    <property type="entry name" value="ACETYL-COENZYME A CARBOXYLASE CARBOXYL TRANSFERASE SUBUNIT BETA, CHLOROPLASTIC"/>
    <property type="match status" value="1"/>
</dbReference>
<name>A0A326TR55_THEHA</name>
<keyword evidence="13" id="KW-0963">Cytoplasm</keyword>
<comment type="subunit">
    <text evidence="13">Acetyl-CoA carboxylase is a heterohexamer composed of biotin carboxyl carrier protein (AccB), biotin carboxylase (AccC) and two subunits each of ACCase subunit alpha (AccA) and ACCase subunit beta (AccD).</text>
</comment>
<dbReference type="EC" id="2.1.3.15" evidence="13"/>
<dbReference type="Pfam" id="PF17848">
    <property type="entry name" value="Zn_ribbon_ACC"/>
    <property type="match status" value="1"/>
</dbReference>
<dbReference type="InterPro" id="IPR029045">
    <property type="entry name" value="ClpP/crotonase-like_dom_sf"/>
</dbReference>
<evidence type="ECO:0000256" key="1">
    <source>
        <dbReference type="ARBA" id="ARBA00004496"/>
    </source>
</evidence>
<keyword evidence="16" id="KW-1185">Reference proteome</keyword>
<evidence type="ECO:0000256" key="6">
    <source>
        <dbReference type="ARBA" id="ARBA00022771"/>
    </source>
</evidence>
<dbReference type="SUPFAM" id="SSF52096">
    <property type="entry name" value="ClpP/crotonase"/>
    <property type="match status" value="1"/>
</dbReference>
<dbReference type="GO" id="GO:0003989">
    <property type="term" value="F:acetyl-CoA carboxylase activity"/>
    <property type="evidence" value="ECO:0007669"/>
    <property type="project" value="InterPro"/>
</dbReference>
<dbReference type="EMBL" id="QKUF01000053">
    <property type="protein sequence ID" value="PZW18316.1"/>
    <property type="molecule type" value="Genomic_DNA"/>
</dbReference>
<organism evidence="15 16">
    <name type="scientific">Thermosporothrix hazakensis</name>
    <dbReference type="NCBI Taxonomy" id="644383"/>
    <lineage>
        <taxon>Bacteria</taxon>
        <taxon>Bacillati</taxon>
        <taxon>Chloroflexota</taxon>
        <taxon>Ktedonobacteria</taxon>
        <taxon>Ktedonobacterales</taxon>
        <taxon>Thermosporotrichaceae</taxon>
        <taxon>Thermosporothrix</taxon>
    </lineage>
</organism>
<keyword evidence="9 13" id="KW-0067">ATP-binding</keyword>
<feature type="binding site" evidence="13">
    <location>
        <position position="22"/>
    </location>
    <ligand>
        <name>Zn(2+)</name>
        <dbReference type="ChEBI" id="CHEBI:29105"/>
    </ligand>
</feature>
<comment type="caution">
    <text evidence="15">The sequence shown here is derived from an EMBL/GenBank/DDBJ whole genome shotgun (WGS) entry which is preliminary data.</text>
</comment>
<dbReference type="PROSITE" id="PS50980">
    <property type="entry name" value="COA_CT_NTER"/>
    <property type="match status" value="1"/>
</dbReference>
<dbReference type="Gene3D" id="3.90.226.10">
    <property type="entry name" value="2-enoyl-CoA Hydratase, Chain A, domain 1"/>
    <property type="match status" value="1"/>
</dbReference>
<dbReference type="GO" id="GO:2001295">
    <property type="term" value="P:malonyl-CoA biosynthetic process"/>
    <property type="evidence" value="ECO:0007669"/>
    <property type="project" value="UniProtKB-UniRule"/>
</dbReference>
<keyword evidence="6 13" id="KW-0863">Zinc-finger</keyword>
<dbReference type="GO" id="GO:0009317">
    <property type="term" value="C:acetyl-CoA carboxylase complex"/>
    <property type="evidence" value="ECO:0007669"/>
    <property type="project" value="InterPro"/>
</dbReference>
<dbReference type="Pfam" id="PF01039">
    <property type="entry name" value="Carboxyl_trans"/>
    <property type="match status" value="1"/>
</dbReference>
<keyword evidence="5 13" id="KW-0547">Nucleotide-binding</keyword>
<feature type="zinc finger region" description="C4-type" evidence="13">
    <location>
        <begin position="22"/>
        <end position="44"/>
    </location>
</feature>
<reference evidence="15 16" key="1">
    <citation type="submission" date="2018-06" db="EMBL/GenBank/DDBJ databases">
        <title>Genomic Encyclopedia of Archaeal and Bacterial Type Strains, Phase II (KMG-II): from individual species to whole genera.</title>
        <authorList>
            <person name="Goeker M."/>
        </authorList>
    </citation>
    <scope>NUCLEOTIDE SEQUENCE [LARGE SCALE GENOMIC DNA]</scope>
    <source>
        <strain evidence="15 16">ATCC BAA-1881</strain>
    </source>
</reference>
<protein>
    <recommendedName>
        <fullName evidence="13">Acetyl-coenzyme A carboxylase carboxyl transferase subunit beta</fullName>
        <shortName evidence="13">ACCase subunit beta</shortName>
        <shortName evidence="13">Acetyl-CoA carboxylase carboxyltransferase subunit beta</shortName>
        <ecNumber evidence="13">2.1.3.15</ecNumber>
    </recommendedName>
</protein>
<dbReference type="InterPro" id="IPR041010">
    <property type="entry name" value="Znf-ACC"/>
</dbReference>
<dbReference type="GO" id="GO:0005524">
    <property type="term" value="F:ATP binding"/>
    <property type="evidence" value="ECO:0007669"/>
    <property type="project" value="UniProtKB-KW"/>
</dbReference>
<comment type="subcellular location">
    <subcellularLocation>
        <location evidence="1 13">Cytoplasm</location>
    </subcellularLocation>
</comment>
<dbReference type="PRINTS" id="PR01070">
    <property type="entry name" value="ACCCTRFRASEB"/>
</dbReference>
<dbReference type="OrthoDB" id="9772975at2"/>
<dbReference type="GO" id="GO:0006633">
    <property type="term" value="P:fatty acid biosynthetic process"/>
    <property type="evidence" value="ECO:0007669"/>
    <property type="project" value="UniProtKB-KW"/>
</dbReference>
<feature type="binding site" evidence="13">
    <location>
        <position position="44"/>
    </location>
    <ligand>
        <name>Zn(2+)</name>
        <dbReference type="ChEBI" id="CHEBI:29105"/>
    </ligand>
</feature>
<sequence>MFQHTKAQKQQRNIPGDLAIKCPECKGILYTKDCQRNLKVCPTCNHHFRMTARERVELLTDPGSFVEIDRDIISADPLHFVSREQSYAQKLAQERQKVGSGDAVISGHARIEGSPLALAVMDFHFIGGSMGAATGEKITRAIELGIERRLPVLIVSASGGARMQEGLFSLMQMAKTAAALARLGQEGLPYISLLTDPTTGGVTASYAMLGDITLAEPGSLICFAGPRVIEQFMHVKLPKGAVTAEYALQHGHIDAVIHRRELRSTLGRLLRLFQSTIERRDSKPLQIVGNKGR</sequence>
<evidence type="ECO:0000256" key="11">
    <source>
        <dbReference type="ARBA" id="ARBA00023160"/>
    </source>
</evidence>
<dbReference type="UniPathway" id="UPA00655">
    <property type="reaction ID" value="UER00711"/>
</dbReference>
<evidence type="ECO:0000256" key="12">
    <source>
        <dbReference type="ARBA" id="ARBA00025280"/>
    </source>
</evidence>
<evidence type="ECO:0000256" key="7">
    <source>
        <dbReference type="ARBA" id="ARBA00022832"/>
    </source>
</evidence>
<keyword evidence="4 13" id="KW-0479">Metal-binding</keyword>
<evidence type="ECO:0000313" key="16">
    <source>
        <dbReference type="Proteomes" id="UP000248806"/>
    </source>
</evidence>
<feature type="binding site" evidence="13">
    <location>
        <position position="41"/>
    </location>
    <ligand>
        <name>Zn(2+)</name>
        <dbReference type="ChEBI" id="CHEBI:29105"/>
    </ligand>
</feature>
<evidence type="ECO:0000313" key="15">
    <source>
        <dbReference type="EMBL" id="PZW18316.1"/>
    </source>
</evidence>
<dbReference type="GO" id="GO:0016743">
    <property type="term" value="F:carboxyl- or carbamoyltransferase activity"/>
    <property type="evidence" value="ECO:0007669"/>
    <property type="project" value="UniProtKB-UniRule"/>
</dbReference>
<gene>
    <name evidence="13" type="primary">accD</name>
    <name evidence="15" type="ORF">EI42_06233</name>
</gene>
<dbReference type="GO" id="GO:0008270">
    <property type="term" value="F:zinc ion binding"/>
    <property type="evidence" value="ECO:0007669"/>
    <property type="project" value="UniProtKB-UniRule"/>
</dbReference>
<proteinExistence type="inferred from homology"/>
<evidence type="ECO:0000256" key="9">
    <source>
        <dbReference type="ARBA" id="ARBA00022840"/>
    </source>
</evidence>